<proteinExistence type="predicted"/>
<protein>
    <submittedName>
        <fullName evidence="1">Uncharacterized protein</fullName>
    </submittedName>
</protein>
<sequence length="130" mass="15074">MKFLCEINNEVKCSQCENLNDQFLTIDVEPQIKNILREARMTVLKNNINNFNNENVIYRSLDGNIYKKKLENLGDDKILISLNLNTDGAPIVKSHNFSFWPICATITELKPSQRDKFENLIILGLWQSDK</sequence>
<name>A0A814FNP3_9BILA</name>
<evidence type="ECO:0000313" key="1">
    <source>
        <dbReference type="EMBL" id="CAF0987433.1"/>
    </source>
</evidence>
<accession>A0A814FNP3</accession>
<keyword evidence="2" id="KW-1185">Reference proteome</keyword>
<evidence type="ECO:0000313" key="2">
    <source>
        <dbReference type="Proteomes" id="UP000663879"/>
    </source>
</evidence>
<dbReference type="Proteomes" id="UP000663879">
    <property type="component" value="Unassembled WGS sequence"/>
</dbReference>
<reference evidence="1" key="1">
    <citation type="submission" date="2021-02" db="EMBL/GenBank/DDBJ databases">
        <authorList>
            <person name="Nowell W R."/>
        </authorList>
    </citation>
    <scope>NUCLEOTIDE SEQUENCE</scope>
    <source>
        <strain evidence="1">Ploen Becks lab</strain>
    </source>
</reference>
<dbReference type="OrthoDB" id="10010998at2759"/>
<dbReference type="EMBL" id="CAJNOC010003543">
    <property type="protein sequence ID" value="CAF0987433.1"/>
    <property type="molecule type" value="Genomic_DNA"/>
</dbReference>
<gene>
    <name evidence="1" type="ORF">OXX778_LOCUS15740</name>
</gene>
<dbReference type="AlphaFoldDB" id="A0A814FNP3"/>
<comment type="caution">
    <text evidence="1">The sequence shown here is derived from an EMBL/GenBank/DDBJ whole genome shotgun (WGS) entry which is preliminary data.</text>
</comment>
<organism evidence="1 2">
    <name type="scientific">Brachionus calyciflorus</name>
    <dbReference type="NCBI Taxonomy" id="104777"/>
    <lineage>
        <taxon>Eukaryota</taxon>
        <taxon>Metazoa</taxon>
        <taxon>Spiralia</taxon>
        <taxon>Gnathifera</taxon>
        <taxon>Rotifera</taxon>
        <taxon>Eurotatoria</taxon>
        <taxon>Monogononta</taxon>
        <taxon>Pseudotrocha</taxon>
        <taxon>Ploima</taxon>
        <taxon>Brachionidae</taxon>
        <taxon>Brachionus</taxon>
    </lineage>
</organism>